<proteinExistence type="predicted"/>
<evidence type="ECO:0008006" key="4">
    <source>
        <dbReference type="Google" id="ProtNLM"/>
    </source>
</evidence>
<keyword evidence="3" id="KW-1185">Reference proteome</keyword>
<keyword evidence="1" id="KW-0472">Membrane</keyword>
<feature type="transmembrane region" description="Helical" evidence="1">
    <location>
        <begin position="400"/>
        <end position="421"/>
    </location>
</feature>
<accession>A0ABS1LLE4</accession>
<evidence type="ECO:0000313" key="2">
    <source>
        <dbReference type="EMBL" id="MBL0887085.1"/>
    </source>
</evidence>
<comment type="caution">
    <text evidence="2">The sequence shown here is derived from an EMBL/GenBank/DDBJ whole genome shotgun (WGS) entry which is preliminary data.</text>
</comment>
<feature type="transmembrane region" description="Helical" evidence="1">
    <location>
        <begin position="233"/>
        <end position="252"/>
    </location>
</feature>
<feature type="transmembrane region" description="Helical" evidence="1">
    <location>
        <begin position="202"/>
        <end position="221"/>
    </location>
</feature>
<evidence type="ECO:0000256" key="1">
    <source>
        <dbReference type="SAM" id="Phobius"/>
    </source>
</evidence>
<gene>
    <name evidence="2" type="ORF">HGK34_12485</name>
</gene>
<sequence length="428" mass="43746">MTVAAPHRPGSRTPQDGLARRTASAVSGTPARLGLAQLASVLACAALGIAGFLAGTGQAADLDTAHADAVDLVVTHELRNALVSADASATSAFLVGGLEPTATRESYSENLAAAAHAIPPLAARAPEHAEELATVSEAVQRYAGLVESARANNRQGFPVGIGYLDLASATLRDEVLPVLDDVADHVTVRMGGHLSAVSSRQALLLVGAGALVVLGLVQWWLARRTHRMISPWMVVATTVALVGGVAASIGVIGGNVVARNVAAGPYAATVASSAALAEATDAKSQESLTLIKRGSGREHEERFEESTARAAALLSASDDAVGTGRPTGQLLQTWLDAHAEIRALDDSGRWEDAVAAAVATDDDSATAAFETFAAQAGQDVTTTGERAAVVLTKASAVSHAAGWVALVAGLLAACLTTAGIWTRQREYL</sequence>
<reference evidence="2 3" key="1">
    <citation type="journal article" date="2021" name="Arch. Microbiol.">
        <title>Myceligenerans indicum sp. nov., an actinobacterium isolated from mangrove sediment of Sundarbans, India.</title>
        <authorList>
            <person name="Asha K."/>
            <person name="Bhadury P."/>
        </authorList>
    </citation>
    <scope>NUCLEOTIDE SEQUENCE [LARGE SCALE GENOMIC DNA]</scope>
    <source>
        <strain evidence="2 3">I2</strain>
    </source>
</reference>
<dbReference type="Proteomes" id="UP000675409">
    <property type="component" value="Unassembled WGS sequence"/>
</dbReference>
<keyword evidence="1" id="KW-0812">Transmembrane</keyword>
<evidence type="ECO:0000313" key="3">
    <source>
        <dbReference type="Proteomes" id="UP000675409"/>
    </source>
</evidence>
<organism evidence="2 3">
    <name type="scientific">Myceligenerans indicum</name>
    <dbReference type="NCBI Taxonomy" id="2593663"/>
    <lineage>
        <taxon>Bacteria</taxon>
        <taxon>Bacillati</taxon>
        <taxon>Actinomycetota</taxon>
        <taxon>Actinomycetes</taxon>
        <taxon>Micrococcales</taxon>
        <taxon>Promicromonosporaceae</taxon>
        <taxon>Myceligenerans</taxon>
    </lineage>
</organism>
<name>A0ABS1LLE4_9MICO</name>
<protein>
    <recommendedName>
        <fullName evidence="4">Secreted protein</fullName>
    </recommendedName>
</protein>
<dbReference type="EMBL" id="JABBYC010000021">
    <property type="protein sequence ID" value="MBL0887085.1"/>
    <property type="molecule type" value="Genomic_DNA"/>
</dbReference>
<keyword evidence="1" id="KW-1133">Transmembrane helix</keyword>